<dbReference type="AlphaFoldDB" id="N1PDC3"/>
<protein>
    <submittedName>
        <fullName evidence="2">Uncharacterized protein</fullName>
    </submittedName>
</protein>
<dbReference type="HOGENOM" id="CLU_1586430_0_0_1"/>
<evidence type="ECO:0000256" key="1">
    <source>
        <dbReference type="SAM" id="MobiDB-lite"/>
    </source>
</evidence>
<evidence type="ECO:0000313" key="3">
    <source>
        <dbReference type="Proteomes" id="UP000016933"/>
    </source>
</evidence>
<feature type="region of interest" description="Disordered" evidence="1">
    <location>
        <begin position="133"/>
        <end position="168"/>
    </location>
</feature>
<sequence length="168" mass="18044">MATTRRPARNNTPPRLEADAFEWRQCRVESTLHSPESSFSTGLVLALLVISTLPAAGEGRSVPATLPAGTPRHPHHHQHPAVGIASLRFDNYGPVALPAGTLDGRVSLQSMVRTNTLGRVCCAWCRPVPEERRPQEACTASSNAPLAAGADRSLLPSKGRENCQRVTP</sequence>
<gene>
    <name evidence="2" type="ORF">DOTSEDRAFT_38317</name>
</gene>
<evidence type="ECO:0000313" key="2">
    <source>
        <dbReference type="EMBL" id="EME40362.1"/>
    </source>
</evidence>
<proteinExistence type="predicted"/>
<reference evidence="3" key="1">
    <citation type="journal article" date="2012" name="PLoS Genet.">
        <title>The genomes of the fungal plant pathogens Cladosporium fulvum and Dothistroma septosporum reveal adaptation to different hosts and lifestyles but also signatures of common ancestry.</title>
        <authorList>
            <person name="de Wit P.J.G.M."/>
            <person name="van der Burgt A."/>
            <person name="Oekmen B."/>
            <person name="Stergiopoulos I."/>
            <person name="Abd-Elsalam K.A."/>
            <person name="Aerts A.L."/>
            <person name="Bahkali A.H."/>
            <person name="Beenen H.G."/>
            <person name="Chettri P."/>
            <person name="Cox M.P."/>
            <person name="Datema E."/>
            <person name="de Vries R.P."/>
            <person name="Dhillon B."/>
            <person name="Ganley A.R."/>
            <person name="Griffiths S.A."/>
            <person name="Guo Y."/>
            <person name="Hamelin R.C."/>
            <person name="Henrissat B."/>
            <person name="Kabir M.S."/>
            <person name="Jashni M.K."/>
            <person name="Kema G."/>
            <person name="Klaubauf S."/>
            <person name="Lapidus A."/>
            <person name="Levasseur A."/>
            <person name="Lindquist E."/>
            <person name="Mehrabi R."/>
            <person name="Ohm R.A."/>
            <person name="Owen T.J."/>
            <person name="Salamov A."/>
            <person name="Schwelm A."/>
            <person name="Schijlen E."/>
            <person name="Sun H."/>
            <person name="van den Burg H.A."/>
            <person name="van Ham R.C.H.J."/>
            <person name="Zhang S."/>
            <person name="Goodwin S.B."/>
            <person name="Grigoriev I.V."/>
            <person name="Collemare J."/>
            <person name="Bradshaw R.E."/>
        </authorList>
    </citation>
    <scope>NUCLEOTIDE SEQUENCE [LARGE SCALE GENOMIC DNA]</scope>
    <source>
        <strain evidence="3">NZE10 / CBS 128990</strain>
    </source>
</reference>
<feature type="compositionally biased region" description="Basic and acidic residues" evidence="1">
    <location>
        <begin position="158"/>
        <end position="168"/>
    </location>
</feature>
<dbReference type="EMBL" id="KB446544">
    <property type="protein sequence ID" value="EME40362.1"/>
    <property type="molecule type" value="Genomic_DNA"/>
</dbReference>
<dbReference type="Proteomes" id="UP000016933">
    <property type="component" value="Unassembled WGS sequence"/>
</dbReference>
<organism evidence="2 3">
    <name type="scientific">Dothistroma septosporum (strain NZE10 / CBS 128990)</name>
    <name type="common">Red band needle blight fungus</name>
    <name type="synonym">Mycosphaerella pini</name>
    <dbReference type="NCBI Taxonomy" id="675120"/>
    <lineage>
        <taxon>Eukaryota</taxon>
        <taxon>Fungi</taxon>
        <taxon>Dikarya</taxon>
        <taxon>Ascomycota</taxon>
        <taxon>Pezizomycotina</taxon>
        <taxon>Dothideomycetes</taxon>
        <taxon>Dothideomycetidae</taxon>
        <taxon>Mycosphaerellales</taxon>
        <taxon>Mycosphaerellaceae</taxon>
        <taxon>Dothistroma</taxon>
    </lineage>
</organism>
<accession>N1PDC3</accession>
<name>N1PDC3_DOTSN</name>
<keyword evidence="3" id="KW-1185">Reference proteome</keyword>
<reference evidence="2 3" key="2">
    <citation type="journal article" date="2012" name="PLoS Pathog.">
        <title>Diverse lifestyles and strategies of plant pathogenesis encoded in the genomes of eighteen Dothideomycetes fungi.</title>
        <authorList>
            <person name="Ohm R.A."/>
            <person name="Feau N."/>
            <person name="Henrissat B."/>
            <person name="Schoch C.L."/>
            <person name="Horwitz B.A."/>
            <person name="Barry K.W."/>
            <person name="Condon B.J."/>
            <person name="Copeland A.C."/>
            <person name="Dhillon B."/>
            <person name="Glaser F."/>
            <person name="Hesse C.N."/>
            <person name="Kosti I."/>
            <person name="LaButti K."/>
            <person name="Lindquist E.A."/>
            <person name="Lucas S."/>
            <person name="Salamov A.A."/>
            <person name="Bradshaw R.E."/>
            <person name="Ciuffetti L."/>
            <person name="Hamelin R.C."/>
            <person name="Kema G.H.J."/>
            <person name="Lawrence C."/>
            <person name="Scott J.A."/>
            <person name="Spatafora J.W."/>
            <person name="Turgeon B.G."/>
            <person name="de Wit P.J.G.M."/>
            <person name="Zhong S."/>
            <person name="Goodwin S.B."/>
            <person name="Grigoriev I.V."/>
        </authorList>
    </citation>
    <scope>NUCLEOTIDE SEQUENCE [LARGE SCALE GENOMIC DNA]</scope>
    <source>
        <strain evidence="3">NZE10 / CBS 128990</strain>
    </source>
</reference>